<dbReference type="HOGENOM" id="CLU_077404_0_0_5"/>
<organism evidence="1 2">
    <name type="scientific">Parvularcula bermudensis (strain ATCC BAA-594 / HTCC2503 / KCTC 12087)</name>
    <dbReference type="NCBI Taxonomy" id="314260"/>
    <lineage>
        <taxon>Bacteria</taxon>
        <taxon>Pseudomonadati</taxon>
        <taxon>Pseudomonadota</taxon>
        <taxon>Alphaproteobacteria</taxon>
        <taxon>Parvularculales</taxon>
        <taxon>Parvularculaceae</taxon>
        <taxon>Parvularcula</taxon>
    </lineage>
</organism>
<proteinExistence type="predicted"/>
<evidence type="ECO:0000313" key="1">
    <source>
        <dbReference type="EMBL" id="ADM10386.1"/>
    </source>
</evidence>
<protein>
    <recommendedName>
        <fullName evidence="3">Outer membrane protein beta-barrel domain-containing protein</fullName>
    </recommendedName>
</protein>
<name>E0TDG0_PARBH</name>
<dbReference type="AlphaFoldDB" id="E0TDG0"/>
<dbReference type="EMBL" id="CP002156">
    <property type="protein sequence ID" value="ADM10386.1"/>
    <property type="molecule type" value="Genomic_DNA"/>
</dbReference>
<evidence type="ECO:0000313" key="2">
    <source>
        <dbReference type="Proteomes" id="UP000001302"/>
    </source>
</evidence>
<dbReference type="eggNOG" id="COG3637">
    <property type="taxonomic scope" value="Bacteria"/>
</dbReference>
<dbReference type="SUPFAM" id="SSF56925">
    <property type="entry name" value="OMPA-like"/>
    <property type="match status" value="1"/>
</dbReference>
<dbReference type="InterPro" id="IPR011250">
    <property type="entry name" value="OMP/PagP_B-barrel"/>
</dbReference>
<dbReference type="Proteomes" id="UP000001302">
    <property type="component" value="Chromosome"/>
</dbReference>
<keyword evidence="2" id="KW-1185">Reference proteome</keyword>
<dbReference type="STRING" id="314260.PB2503_11709"/>
<gene>
    <name evidence="1" type="ordered locus">PB2503_11709</name>
</gene>
<sequence length="262" mass="28552">MYLNSELFLRRAFVMLIKRVLLLLAIAFPTPAFSQNDWDVMTTFYAWFPGASTTVEIPLGEIEADADFGDIVDSLDMAFFGAIDARNGRWSLTADLLFADLETEDASPLGGMFSLVKVESRVTMLSAYTSYAVIDGPNTRFELGSGARYTDAAIETRLVGLSDTPSASYTDDGGWVDLVIAARLHRNYGPKLYGVAFGEVGGFGIGDSADLTWQAFGGVGYRINDRWSVLGGYRELSIEREFGPTDVDAKLSGPVLGLQTPF</sequence>
<accession>E0TDG0</accession>
<reference evidence="2" key="1">
    <citation type="submission" date="2010-08" db="EMBL/GenBank/DDBJ databases">
        <title>Genome sequence of Parvularcula bermudensis HTCC2503.</title>
        <authorList>
            <person name="Kang D.-M."/>
            <person name="Oh H.-M."/>
            <person name="Cho J.-C."/>
        </authorList>
    </citation>
    <scope>NUCLEOTIDE SEQUENCE [LARGE SCALE GENOMIC DNA]</scope>
    <source>
        <strain evidence="2">ATCC BAA-594 / HTCC2503 / KCTC 12087</strain>
    </source>
</reference>
<evidence type="ECO:0008006" key="3">
    <source>
        <dbReference type="Google" id="ProtNLM"/>
    </source>
</evidence>
<reference evidence="1 2" key="2">
    <citation type="journal article" date="2011" name="J. Bacteriol.">
        <title>Complete genome sequence of strain HTCC2503T of Parvularcula bermudensis, the type species of the order "Parvularculales" in the class Alphaproteobacteria.</title>
        <authorList>
            <person name="Oh H.M."/>
            <person name="Kang I."/>
            <person name="Vergin K.L."/>
            <person name="Kang D."/>
            <person name="Rhee K.H."/>
            <person name="Giovannoni S.J."/>
            <person name="Cho J.C."/>
        </authorList>
    </citation>
    <scope>NUCLEOTIDE SEQUENCE [LARGE SCALE GENOMIC DNA]</scope>
    <source>
        <strain evidence="2">ATCC BAA-594 / HTCC2503 / KCTC 12087</strain>
    </source>
</reference>
<dbReference type="KEGG" id="pbr:PB2503_11709"/>